<sequence>MPNTSTPHVQTVTDPCRSQVEHSPFPAELTPDLLADRLIDEHGYETDFDMQFNACIDAMAQDDAVGRTWVFIREGAELHMRHIATLDLLDADLTLYEMILFDGGNIHGDLWKHVFFPRQKLHHFVCEA</sequence>
<reference evidence="2" key="1">
    <citation type="journal article" date="2014" name="FEMS Microbiol. Lett.">
        <title>Draft Genomic DNA Sequence of the Facultatively Methylotrophic Bacterium Acidomonas methanolica type strain MB58.</title>
        <authorList>
            <person name="Higashiura N."/>
            <person name="Hadano H."/>
            <person name="Hirakawa H."/>
            <person name="Matsutani M."/>
            <person name="Takabe S."/>
            <person name="Matsushita K."/>
            <person name="Azuma Y."/>
        </authorList>
    </citation>
    <scope>NUCLEOTIDE SEQUENCE [LARGE SCALE GENOMIC DNA]</scope>
    <source>
        <strain evidence="2">MB58</strain>
    </source>
</reference>
<dbReference type="EMBL" id="BAND01000059">
    <property type="protein sequence ID" value="GAJ29341.1"/>
    <property type="molecule type" value="Genomic_DNA"/>
</dbReference>
<organism evidence="1 2">
    <name type="scientific">Acidomonas methanolica NBRC 104435</name>
    <dbReference type="NCBI Taxonomy" id="1231351"/>
    <lineage>
        <taxon>Bacteria</taxon>
        <taxon>Pseudomonadati</taxon>
        <taxon>Pseudomonadota</taxon>
        <taxon>Alphaproteobacteria</taxon>
        <taxon>Acetobacterales</taxon>
        <taxon>Acetobacteraceae</taxon>
        <taxon>Acidomonas</taxon>
    </lineage>
</organism>
<proteinExistence type="predicted"/>
<evidence type="ECO:0000313" key="1">
    <source>
        <dbReference type="EMBL" id="GAJ29341.1"/>
    </source>
</evidence>
<accession>A0A023D698</accession>
<dbReference type="Proteomes" id="UP000019760">
    <property type="component" value="Unassembled WGS sequence"/>
</dbReference>
<comment type="caution">
    <text evidence="1">The sequence shown here is derived from an EMBL/GenBank/DDBJ whole genome shotgun (WGS) entry which is preliminary data.</text>
</comment>
<protein>
    <submittedName>
        <fullName evidence="1">Uncharacterized protein</fullName>
    </submittedName>
</protein>
<gene>
    <name evidence="1" type="ORF">Amme_059_060</name>
</gene>
<keyword evidence="2" id="KW-1185">Reference proteome</keyword>
<dbReference type="AlphaFoldDB" id="A0A023D698"/>
<reference evidence="1 2" key="2">
    <citation type="journal article" date="2014" name="FEMS Microbiol. Lett.">
        <title>Draft genomic DNA sequence of the facultatively methylotrophic bacterium Acidomonas methanolica type strain MB58.</title>
        <authorList>
            <person name="Higashiura N."/>
            <person name="Hadano H."/>
            <person name="Hirakawa H."/>
            <person name="Matsutani M."/>
            <person name="Takabe S."/>
            <person name="Matsushita K."/>
            <person name="Azuma Y."/>
        </authorList>
    </citation>
    <scope>NUCLEOTIDE SEQUENCE [LARGE SCALE GENOMIC DNA]</scope>
    <source>
        <strain evidence="1 2">MB58</strain>
    </source>
</reference>
<evidence type="ECO:0000313" key="2">
    <source>
        <dbReference type="Proteomes" id="UP000019760"/>
    </source>
</evidence>
<name>A0A023D698_ACIMT</name>